<evidence type="ECO:0000313" key="3">
    <source>
        <dbReference type="Proteomes" id="UP000295388"/>
    </source>
</evidence>
<name>A0A4R6JJM6_9ACTN</name>
<dbReference type="Pfam" id="PF00496">
    <property type="entry name" value="SBP_bac_5"/>
    <property type="match status" value="1"/>
</dbReference>
<dbReference type="EMBL" id="SNWQ01000025">
    <property type="protein sequence ID" value="TDO34775.1"/>
    <property type="molecule type" value="Genomic_DNA"/>
</dbReference>
<feature type="domain" description="Solute-binding protein family 5" evidence="1">
    <location>
        <begin position="132"/>
        <end position="545"/>
    </location>
</feature>
<dbReference type="InterPro" id="IPR000914">
    <property type="entry name" value="SBP_5_dom"/>
</dbReference>
<accession>A0A4R6JJM6</accession>
<dbReference type="Proteomes" id="UP000295388">
    <property type="component" value="Unassembled WGS sequence"/>
</dbReference>
<dbReference type="PANTHER" id="PTHR30290:SF62">
    <property type="entry name" value="OLIGOPEPTIDE ABC TRANSPORTER, PERIPLASMIC OLIGOPEPTIDE-BINDING PROTEIN"/>
    <property type="match status" value="1"/>
</dbReference>
<dbReference type="Gene3D" id="3.40.190.10">
    <property type="entry name" value="Periplasmic binding protein-like II"/>
    <property type="match status" value="1"/>
</dbReference>
<dbReference type="OrthoDB" id="9764591at2"/>
<dbReference type="GO" id="GO:1904680">
    <property type="term" value="F:peptide transmembrane transporter activity"/>
    <property type="evidence" value="ECO:0007669"/>
    <property type="project" value="TreeGrafter"/>
</dbReference>
<protein>
    <submittedName>
        <fullName evidence="2">Peptide/nickel transport system substrate-binding protein</fullName>
    </submittedName>
</protein>
<dbReference type="Gene3D" id="3.10.105.10">
    <property type="entry name" value="Dipeptide-binding Protein, Domain 3"/>
    <property type="match status" value="1"/>
</dbReference>
<organism evidence="2 3">
    <name type="scientific">Kribbella caucasensis</name>
    <dbReference type="NCBI Taxonomy" id="2512215"/>
    <lineage>
        <taxon>Bacteria</taxon>
        <taxon>Bacillati</taxon>
        <taxon>Actinomycetota</taxon>
        <taxon>Actinomycetes</taxon>
        <taxon>Propionibacteriales</taxon>
        <taxon>Kribbellaceae</taxon>
        <taxon>Kribbella</taxon>
    </lineage>
</organism>
<comment type="caution">
    <text evidence="2">The sequence shown here is derived from an EMBL/GenBank/DDBJ whole genome shotgun (WGS) entry which is preliminary data.</text>
</comment>
<evidence type="ECO:0000313" key="2">
    <source>
        <dbReference type="EMBL" id="TDO34775.1"/>
    </source>
</evidence>
<dbReference type="RefSeq" id="WP_133804692.1">
    <property type="nucleotide sequence ID" value="NZ_SNWQ01000025.1"/>
</dbReference>
<dbReference type="GO" id="GO:0015833">
    <property type="term" value="P:peptide transport"/>
    <property type="evidence" value="ECO:0007669"/>
    <property type="project" value="TreeGrafter"/>
</dbReference>
<gene>
    <name evidence="2" type="ORF">EV643_12532</name>
</gene>
<dbReference type="InterPro" id="IPR039424">
    <property type="entry name" value="SBP_5"/>
</dbReference>
<dbReference type="SUPFAM" id="SSF53850">
    <property type="entry name" value="Periplasmic binding protein-like II"/>
    <property type="match status" value="1"/>
</dbReference>
<sequence>MNRKLRRFIAPGVLVALVLAFVVVRQSTGDDEPAGASAVNEGPKSARGFLEPPALAAKVAAGKLPPIDQRLPEQPFAVGDGTLLQKEHMDWQDGKYGGTFKGAATFPTGWVNIAGGATILRSPSQSTGVSAPNIVSEFSYTDDYKTFKFTIRKGLRWSDGVPLTTDDVRFAFEDMYQDKEVQLPWPTELFTQGDARLGPAKLKVVDKYSFELEFSKPYGYFIANLNSWIPYYNMLFKPAHYLKQFHQKYAKPDALAALVKKNRRANWVQLITYKDVPHWDVGAPQALGLPTLNAWVLSQSTENRSVYDRNPYFWHVDKSGHQLPYVDQVVIDRVVDPDALTNAVLAGQVSLASGGEVSLNKMPVYKQNAERSKFRVFTSKSFNNPLLLFLNQDYQYQNPAGAWQKLMADPAHRFSKAVAAAVDTEGISKSVYFGLYEKLGPEWQGHDPGLAKQLLDEAGMNRTDGKGFRLGPDGKPFVLRLTHAAGSPDFDPVAELLKEQLEQVGIKVEIERVEGTLFDQRKAANQIMASMAWNDGPAWASGISEDYLPASKGPWSPATWTYFTSNGKEGRKPPANMQKFYELATARKAFPPESPEGKKLYEELVTWLRENYAFIPTAGVRVTPNIVDTRLRNVPKEGSPYELDTYINAEALWFADE</sequence>
<evidence type="ECO:0000259" key="1">
    <source>
        <dbReference type="Pfam" id="PF00496"/>
    </source>
</evidence>
<dbReference type="PANTHER" id="PTHR30290">
    <property type="entry name" value="PERIPLASMIC BINDING COMPONENT OF ABC TRANSPORTER"/>
    <property type="match status" value="1"/>
</dbReference>
<keyword evidence="3" id="KW-1185">Reference proteome</keyword>
<dbReference type="AlphaFoldDB" id="A0A4R6JJM6"/>
<reference evidence="2 3" key="1">
    <citation type="submission" date="2019-03" db="EMBL/GenBank/DDBJ databases">
        <title>Genomic Encyclopedia of Type Strains, Phase III (KMG-III): the genomes of soil and plant-associated and newly described type strains.</title>
        <authorList>
            <person name="Whitman W."/>
        </authorList>
    </citation>
    <scope>NUCLEOTIDE SEQUENCE [LARGE SCALE GENOMIC DNA]</scope>
    <source>
        <strain evidence="2 3">VKM Ac-2527</strain>
    </source>
</reference>
<proteinExistence type="predicted"/>